<protein>
    <submittedName>
        <fullName evidence="8">Putative MFS family arabinose efflux permease</fullName>
    </submittedName>
</protein>
<proteinExistence type="predicted"/>
<keyword evidence="9" id="KW-1185">Reference proteome</keyword>
<feature type="compositionally biased region" description="Basic and acidic residues" evidence="6">
    <location>
        <begin position="396"/>
        <end position="406"/>
    </location>
</feature>
<dbReference type="PANTHER" id="PTHR23513">
    <property type="entry name" value="INTEGRAL MEMBRANE EFFLUX PROTEIN-RELATED"/>
    <property type="match status" value="1"/>
</dbReference>
<feature type="transmembrane region" description="Helical" evidence="7">
    <location>
        <begin position="341"/>
        <end position="367"/>
    </location>
</feature>
<evidence type="ECO:0000313" key="8">
    <source>
        <dbReference type="EMBL" id="TDP96650.1"/>
    </source>
</evidence>
<keyword evidence="3 7" id="KW-0812">Transmembrane</keyword>
<dbReference type="Gene3D" id="1.20.1250.20">
    <property type="entry name" value="MFS general substrate transporter like domains"/>
    <property type="match status" value="1"/>
</dbReference>
<dbReference type="PANTHER" id="PTHR23513:SF6">
    <property type="entry name" value="MAJOR FACILITATOR SUPERFAMILY ASSOCIATED DOMAIN-CONTAINING PROTEIN"/>
    <property type="match status" value="1"/>
</dbReference>
<evidence type="ECO:0000313" key="9">
    <source>
        <dbReference type="Proteomes" id="UP000295444"/>
    </source>
</evidence>
<dbReference type="GO" id="GO:0005886">
    <property type="term" value="C:plasma membrane"/>
    <property type="evidence" value="ECO:0007669"/>
    <property type="project" value="UniProtKB-SubCell"/>
</dbReference>
<evidence type="ECO:0000256" key="5">
    <source>
        <dbReference type="ARBA" id="ARBA00023136"/>
    </source>
</evidence>
<organism evidence="8 9">
    <name type="scientific">Labedaea rhizosphaerae</name>
    <dbReference type="NCBI Taxonomy" id="598644"/>
    <lineage>
        <taxon>Bacteria</taxon>
        <taxon>Bacillati</taxon>
        <taxon>Actinomycetota</taxon>
        <taxon>Actinomycetes</taxon>
        <taxon>Pseudonocardiales</taxon>
        <taxon>Pseudonocardiaceae</taxon>
        <taxon>Labedaea</taxon>
    </lineage>
</organism>
<keyword evidence="2" id="KW-1003">Cell membrane</keyword>
<feature type="transmembrane region" description="Helical" evidence="7">
    <location>
        <begin position="12"/>
        <end position="37"/>
    </location>
</feature>
<keyword evidence="4 7" id="KW-1133">Transmembrane helix</keyword>
<comment type="caution">
    <text evidence="8">The sequence shown here is derived from an EMBL/GenBank/DDBJ whole genome shotgun (WGS) entry which is preliminary data.</text>
</comment>
<feature type="transmembrane region" description="Helical" evidence="7">
    <location>
        <begin position="251"/>
        <end position="271"/>
    </location>
</feature>
<feature type="transmembrane region" description="Helical" evidence="7">
    <location>
        <begin position="220"/>
        <end position="239"/>
    </location>
</feature>
<dbReference type="InterPro" id="IPR011701">
    <property type="entry name" value="MFS"/>
</dbReference>
<feature type="region of interest" description="Disordered" evidence="6">
    <location>
        <begin position="396"/>
        <end position="431"/>
    </location>
</feature>
<dbReference type="InterPro" id="IPR036259">
    <property type="entry name" value="MFS_trans_sf"/>
</dbReference>
<name>A0A4R6S9S8_LABRH</name>
<dbReference type="CDD" id="cd06173">
    <property type="entry name" value="MFS_MefA_like"/>
    <property type="match status" value="1"/>
</dbReference>
<sequence>MRSLGSDFGRLWAAYAVSSAGSTLGAGALGLVAVLALDAPAWQVSSLTAVGAAVSAVVALPFGSWIEFGRKRPAMIAADLVRFVTLASVPAAAALHLLTLTQLYVVSVVQSTAFVAFTAASGAHLKALVAPADRVVATSRLESTDWICWSTCPPLGGALVGAFGATTTMLVDAVSFLGSALGVRRIRRPEPPPPVPETPRGRDLGAGWRYLLTHPTLRPLFLNAVLYGGGVLLVSPLEAVLMLRDLGFAPWSYGLVLGLPCLGGVLGARLAPRLQARFGVHRVLRYGGIARTPWLLAIPFAGPGPAGVALLLVTNFGLLLAAGVFNPAFAAYRLDVTPDRVLARVLTAWSIGSRAVKPLFIAAGGALAAVTDVRTAIGVGGVVCLLSVLLLPRGKRESGDHPDEVPAPHLRQSSNTTVPLTRASENSDAAG</sequence>
<evidence type="ECO:0000256" key="1">
    <source>
        <dbReference type="ARBA" id="ARBA00004651"/>
    </source>
</evidence>
<keyword evidence="5 7" id="KW-0472">Membrane</keyword>
<feature type="transmembrane region" description="Helical" evidence="7">
    <location>
        <begin position="104"/>
        <end position="125"/>
    </location>
</feature>
<dbReference type="Proteomes" id="UP000295444">
    <property type="component" value="Unassembled WGS sequence"/>
</dbReference>
<dbReference type="GO" id="GO:0022857">
    <property type="term" value="F:transmembrane transporter activity"/>
    <property type="evidence" value="ECO:0007669"/>
    <property type="project" value="InterPro"/>
</dbReference>
<accession>A0A4R6S9S8</accession>
<feature type="transmembrane region" description="Helical" evidence="7">
    <location>
        <begin position="373"/>
        <end position="391"/>
    </location>
</feature>
<evidence type="ECO:0000256" key="4">
    <source>
        <dbReference type="ARBA" id="ARBA00022989"/>
    </source>
</evidence>
<evidence type="ECO:0000256" key="2">
    <source>
        <dbReference type="ARBA" id="ARBA00022475"/>
    </source>
</evidence>
<dbReference type="EMBL" id="SNXZ01000004">
    <property type="protein sequence ID" value="TDP96650.1"/>
    <property type="molecule type" value="Genomic_DNA"/>
</dbReference>
<evidence type="ECO:0000256" key="6">
    <source>
        <dbReference type="SAM" id="MobiDB-lite"/>
    </source>
</evidence>
<gene>
    <name evidence="8" type="ORF">EV186_104638</name>
</gene>
<feature type="transmembrane region" description="Helical" evidence="7">
    <location>
        <begin position="308"/>
        <end position="329"/>
    </location>
</feature>
<dbReference type="SUPFAM" id="SSF103473">
    <property type="entry name" value="MFS general substrate transporter"/>
    <property type="match status" value="1"/>
</dbReference>
<dbReference type="AlphaFoldDB" id="A0A4R6S9S8"/>
<feature type="transmembrane region" description="Helical" evidence="7">
    <location>
        <begin position="283"/>
        <end position="302"/>
    </location>
</feature>
<dbReference type="Pfam" id="PF07690">
    <property type="entry name" value="MFS_1"/>
    <property type="match status" value="1"/>
</dbReference>
<evidence type="ECO:0000256" key="3">
    <source>
        <dbReference type="ARBA" id="ARBA00022692"/>
    </source>
</evidence>
<comment type="subcellular location">
    <subcellularLocation>
        <location evidence="1">Cell membrane</location>
        <topology evidence="1">Multi-pass membrane protein</topology>
    </subcellularLocation>
</comment>
<dbReference type="RefSeq" id="WP_243754270.1">
    <property type="nucleotide sequence ID" value="NZ_SNXZ01000004.1"/>
</dbReference>
<feature type="transmembrane region" description="Helical" evidence="7">
    <location>
        <begin position="49"/>
        <end position="68"/>
    </location>
</feature>
<feature type="transmembrane region" description="Helical" evidence="7">
    <location>
        <begin position="80"/>
        <end position="98"/>
    </location>
</feature>
<feature type="compositionally biased region" description="Polar residues" evidence="6">
    <location>
        <begin position="411"/>
        <end position="431"/>
    </location>
</feature>
<evidence type="ECO:0000256" key="7">
    <source>
        <dbReference type="SAM" id="Phobius"/>
    </source>
</evidence>
<reference evidence="8 9" key="1">
    <citation type="submission" date="2019-03" db="EMBL/GenBank/DDBJ databases">
        <title>Genomic Encyclopedia of Type Strains, Phase IV (KMG-IV): sequencing the most valuable type-strain genomes for metagenomic binning, comparative biology and taxonomic classification.</title>
        <authorList>
            <person name="Goeker M."/>
        </authorList>
    </citation>
    <scope>NUCLEOTIDE SEQUENCE [LARGE SCALE GENOMIC DNA]</scope>
    <source>
        <strain evidence="8 9">DSM 45361</strain>
    </source>
</reference>